<evidence type="ECO:0000313" key="7">
    <source>
        <dbReference type="Proteomes" id="UP000287171"/>
    </source>
</evidence>
<accession>A0A402B1G9</accession>
<feature type="chain" id="PRO_5018971640" description="Glycoside hydrolase family 5 domain-containing protein" evidence="3">
    <location>
        <begin position="30"/>
        <end position="507"/>
    </location>
</feature>
<feature type="domain" description="DUF4978" evidence="5">
    <location>
        <begin position="241"/>
        <end position="339"/>
    </location>
</feature>
<reference evidence="7" key="1">
    <citation type="submission" date="2018-12" db="EMBL/GenBank/DDBJ databases">
        <title>Tengunoibacter tsumagoiensis gen. nov., sp. nov., Dictyobacter kobayashii sp. nov., D. alpinus sp. nov., and D. joshuensis sp. nov. and description of Dictyobacteraceae fam. nov. within the order Ktedonobacterales isolated from Tengu-no-mugimeshi.</title>
        <authorList>
            <person name="Wang C.M."/>
            <person name="Zheng Y."/>
            <person name="Sakai Y."/>
            <person name="Toyoda A."/>
            <person name="Minakuchi Y."/>
            <person name="Abe K."/>
            <person name="Yokota A."/>
            <person name="Yabe S."/>
        </authorList>
    </citation>
    <scope>NUCLEOTIDE SEQUENCE [LARGE SCALE GENOMIC DNA]</scope>
    <source>
        <strain evidence="7">Uno16</strain>
    </source>
</reference>
<dbReference type="GO" id="GO:0009341">
    <property type="term" value="C:beta-galactosidase complex"/>
    <property type="evidence" value="ECO:0007669"/>
    <property type="project" value="InterPro"/>
</dbReference>
<keyword evidence="7" id="KW-1185">Reference proteome</keyword>
<dbReference type="InterPro" id="IPR013529">
    <property type="entry name" value="Glyco_hydro_42_N"/>
</dbReference>
<evidence type="ECO:0000256" key="1">
    <source>
        <dbReference type="ARBA" id="ARBA00022801"/>
    </source>
</evidence>
<dbReference type="Gene3D" id="3.20.20.80">
    <property type="entry name" value="Glycosidases"/>
    <property type="match status" value="1"/>
</dbReference>
<evidence type="ECO:0000313" key="6">
    <source>
        <dbReference type="EMBL" id="GCE25183.1"/>
    </source>
</evidence>
<dbReference type="RefSeq" id="WP_126625792.1">
    <property type="nucleotide sequence ID" value="NZ_BIFT01000001.1"/>
</dbReference>
<dbReference type="InterPro" id="IPR017853">
    <property type="entry name" value="GH"/>
</dbReference>
<sequence>MLKKACAFLTVCVVLVSVFTFIPLQKAKAATVVSRVVVSPEGKGYLEVDGKPYLDMHIQNVGRFNLAAMGPPNPLSFEENYYEKTAQVNIKTASVIFPWSNIEPANQGEYDWTIIDKYVDWANQYGLRLDLAWFGTNGTGGAYLNGYKNGTTVPAYVQDQGKYWGVGLTTNSNYAPWLPDGGPHDADAQFLFQAERNAVTALFNHLASYDVNHRVIFFQLNNEPSVNPSWQNGQRGLWLDLLNQLGGAVKNSDYVVATRINLAGGNVDDADIVPLSNVDAIGYDPYDIQPSKTAQIISTTNSKYRYIAENSGGYGNTTTLALTALLNGGFYDIWQIADTEGYPLGIYKDASEGQVNDYRNWVLGNSYALKYDLDSTKRLYGVLNKISTIIAPAPTNKMVGYNTDTFVPDDNYAQTKSVNGKDFAFSTTSKAVGLIVNKDNDYYALSDADNGTTNYFSTWQQPVSVSVGYIDDNGSWVNEANISPIDNGNGTWGILYYPGSVLRIELP</sequence>
<evidence type="ECO:0008006" key="8">
    <source>
        <dbReference type="Google" id="ProtNLM"/>
    </source>
</evidence>
<evidence type="ECO:0000259" key="4">
    <source>
        <dbReference type="Pfam" id="PF02449"/>
    </source>
</evidence>
<name>A0A402B1G9_9CHLR</name>
<dbReference type="AlphaFoldDB" id="A0A402B1G9"/>
<dbReference type="OrthoDB" id="9800974at2"/>
<dbReference type="EMBL" id="BIFT01000001">
    <property type="protein sequence ID" value="GCE25183.1"/>
    <property type="molecule type" value="Genomic_DNA"/>
</dbReference>
<dbReference type="Pfam" id="PF02449">
    <property type="entry name" value="Glyco_hydro_42"/>
    <property type="match status" value="1"/>
</dbReference>
<evidence type="ECO:0000259" key="5">
    <source>
        <dbReference type="Pfam" id="PF16349"/>
    </source>
</evidence>
<keyword evidence="1" id="KW-0378">Hydrolase</keyword>
<feature type="domain" description="Glycoside hydrolase family 42 N-terminal" evidence="4">
    <location>
        <begin position="82"/>
        <end position="132"/>
    </location>
</feature>
<dbReference type="GO" id="GO:0004565">
    <property type="term" value="F:beta-galactosidase activity"/>
    <property type="evidence" value="ECO:0007669"/>
    <property type="project" value="InterPro"/>
</dbReference>
<protein>
    <recommendedName>
        <fullName evidence="8">Glycoside hydrolase family 5 domain-containing protein</fullName>
    </recommendedName>
</protein>
<feature type="signal peptide" evidence="3">
    <location>
        <begin position="1"/>
        <end position="29"/>
    </location>
</feature>
<comment type="caution">
    <text evidence="6">The sequence shown here is derived from an EMBL/GenBank/DDBJ whole genome shotgun (WGS) entry which is preliminary data.</text>
</comment>
<organism evidence="6 7">
    <name type="scientific">Dictyobacter alpinus</name>
    <dbReference type="NCBI Taxonomy" id="2014873"/>
    <lineage>
        <taxon>Bacteria</taxon>
        <taxon>Bacillati</taxon>
        <taxon>Chloroflexota</taxon>
        <taxon>Ktedonobacteria</taxon>
        <taxon>Ktedonobacterales</taxon>
        <taxon>Dictyobacteraceae</taxon>
        <taxon>Dictyobacter</taxon>
    </lineage>
</organism>
<dbReference type="SUPFAM" id="SSF51445">
    <property type="entry name" value="(Trans)glycosidases"/>
    <property type="match status" value="1"/>
</dbReference>
<dbReference type="InterPro" id="IPR032504">
    <property type="entry name" value="DUF4978"/>
</dbReference>
<dbReference type="Pfam" id="PF16349">
    <property type="entry name" value="DUF4978"/>
    <property type="match status" value="1"/>
</dbReference>
<gene>
    <name evidence="6" type="ORF">KDA_06670</name>
</gene>
<dbReference type="Proteomes" id="UP000287171">
    <property type="component" value="Unassembled WGS sequence"/>
</dbReference>
<dbReference type="GO" id="GO:0005975">
    <property type="term" value="P:carbohydrate metabolic process"/>
    <property type="evidence" value="ECO:0007669"/>
    <property type="project" value="InterPro"/>
</dbReference>
<keyword evidence="3" id="KW-0732">Signal</keyword>
<evidence type="ECO:0000256" key="2">
    <source>
        <dbReference type="ARBA" id="ARBA00023295"/>
    </source>
</evidence>
<proteinExistence type="predicted"/>
<evidence type="ECO:0000256" key="3">
    <source>
        <dbReference type="SAM" id="SignalP"/>
    </source>
</evidence>
<keyword evidence="2" id="KW-0326">Glycosidase</keyword>